<dbReference type="InterPro" id="IPR018466">
    <property type="entry name" value="Kre9/Knh1-like_N"/>
</dbReference>
<dbReference type="RefSeq" id="XP_001269791.1">
    <property type="nucleotide sequence ID" value="XM_001269790.1"/>
</dbReference>
<evidence type="ECO:0000256" key="3">
    <source>
        <dbReference type="SAM" id="SignalP"/>
    </source>
</evidence>
<name>A1CRU4_ASPCL</name>
<dbReference type="PANTHER" id="PTHR40633:SF1">
    <property type="entry name" value="GPI ANCHORED SERINE-THREONINE RICH PROTEIN (AFU_ORTHOLOGUE AFUA_1G03630)"/>
    <property type="match status" value="1"/>
</dbReference>
<dbReference type="HOGENOM" id="CLU_065618_2_1_1"/>
<dbReference type="EMBL" id="DS027059">
    <property type="protein sequence ID" value="EAW08365.1"/>
    <property type="molecule type" value="Genomic_DNA"/>
</dbReference>
<organism evidence="5 6">
    <name type="scientific">Aspergillus clavatus (strain ATCC 1007 / CBS 513.65 / DSM 816 / NCTC 3887 / NRRL 1 / QM 1276 / 107)</name>
    <dbReference type="NCBI Taxonomy" id="344612"/>
    <lineage>
        <taxon>Eukaryota</taxon>
        <taxon>Fungi</taxon>
        <taxon>Dikarya</taxon>
        <taxon>Ascomycota</taxon>
        <taxon>Pezizomycotina</taxon>
        <taxon>Eurotiomycetes</taxon>
        <taxon>Eurotiomycetidae</taxon>
        <taxon>Eurotiales</taxon>
        <taxon>Aspergillaceae</taxon>
        <taxon>Aspergillus</taxon>
        <taxon>Aspergillus subgen. Fumigati</taxon>
    </lineage>
</organism>
<protein>
    <submittedName>
        <fullName evidence="5">GPI anchored serine-threonine rich protein</fullName>
    </submittedName>
</protein>
<dbReference type="OrthoDB" id="4094614at2759"/>
<dbReference type="OMA" id="ITWQAKP"/>
<feature type="region of interest" description="Disordered" evidence="2">
    <location>
        <begin position="208"/>
        <end position="230"/>
    </location>
</feature>
<feature type="chain" id="PRO_5002633815" evidence="3">
    <location>
        <begin position="18"/>
        <end position="256"/>
    </location>
</feature>
<evidence type="ECO:0000259" key="4">
    <source>
        <dbReference type="Pfam" id="PF10342"/>
    </source>
</evidence>
<sequence>MRFITLAVSSLVALASAYTEPNYAKPPLGNPILKPGLNEQVSAGKSYTIEWTPTTEGTVSLVLLRGPSTNVVPIDTLAEAIPNSGHFVWTPSTKLDDDVTHYGLLLVVEGTGQYQWSTQFGVSNPGHAGSSSSSASVSETVPAAEPTATAKPTASEVTIITTESTTYCPESESATATTPTAHVSLTSIPIIVGTGGVSVPVVSPTQTPYRPSTLQSTYGTSTPTASGPSPLFTGAADRTAISLGAVAAGVLAVLAF</sequence>
<accession>A1CRU4</accession>
<evidence type="ECO:0000256" key="2">
    <source>
        <dbReference type="SAM" id="MobiDB-lite"/>
    </source>
</evidence>
<feature type="compositionally biased region" description="Low complexity" evidence="2">
    <location>
        <begin position="130"/>
        <end position="154"/>
    </location>
</feature>
<dbReference type="KEGG" id="act:ACLA_030980"/>
<keyword evidence="1 3" id="KW-0732">Signal</keyword>
<feature type="compositionally biased region" description="Polar residues" evidence="2">
    <location>
        <begin position="208"/>
        <end position="227"/>
    </location>
</feature>
<dbReference type="AlphaFoldDB" id="A1CRU4"/>
<keyword evidence="6" id="KW-1185">Reference proteome</keyword>
<evidence type="ECO:0000313" key="6">
    <source>
        <dbReference type="Proteomes" id="UP000006701"/>
    </source>
</evidence>
<dbReference type="Pfam" id="PF10342">
    <property type="entry name" value="Kre9_KNH"/>
    <property type="match status" value="1"/>
</dbReference>
<dbReference type="eggNOG" id="ENOG502S56Q">
    <property type="taxonomic scope" value="Eukaryota"/>
</dbReference>
<feature type="signal peptide" evidence="3">
    <location>
        <begin position="1"/>
        <end position="17"/>
    </location>
</feature>
<evidence type="ECO:0000256" key="1">
    <source>
        <dbReference type="ARBA" id="ARBA00022729"/>
    </source>
</evidence>
<dbReference type="InterPro" id="IPR052982">
    <property type="entry name" value="SRP1/TIP1-like"/>
</dbReference>
<evidence type="ECO:0000313" key="5">
    <source>
        <dbReference type="EMBL" id="EAW08365.1"/>
    </source>
</evidence>
<gene>
    <name evidence="5" type="ORF">ACLA_030980</name>
</gene>
<dbReference type="PANTHER" id="PTHR40633">
    <property type="entry name" value="MATRIX PROTEIN, PUTATIVE (AFU_ORTHOLOGUE AFUA_8G05410)-RELATED"/>
    <property type="match status" value="1"/>
</dbReference>
<reference evidence="5 6" key="1">
    <citation type="journal article" date="2008" name="PLoS Genet.">
        <title>Genomic islands in the pathogenic filamentous fungus Aspergillus fumigatus.</title>
        <authorList>
            <person name="Fedorova N.D."/>
            <person name="Khaldi N."/>
            <person name="Joardar V.S."/>
            <person name="Maiti R."/>
            <person name="Amedeo P."/>
            <person name="Anderson M.J."/>
            <person name="Crabtree J."/>
            <person name="Silva J.C."/>
            <person name="Badger J.H."/>
            <person name="Albarraq A."/>
            <person name="Angiuoli S."/>
            <person name="Bussey H."/>
            <person name="Bowyer P."/>
            <person name="Cotty P.J."/>
            <person name="Dyer P.S."/>
            <person name="Egan A."/>
            <person name="Galens K."/>
            <person name="Fraser-Liggett C.M."/>
            <person name="Haas B.J."/>
            <person name="Inman J.M."/>
            <person name="Kent R."/>
            <person name="Lemieux S."/>
            <person name="Malavazi I."/>
            <person name="Orvis J."/>
            <person name="Roemer T."/>
            <person name="Ronning C.M."/>
            <person name="Sundaram J.P."/>
            <person name="Sutton G."/>
            <person name="Turner G."/>
            <person name="Venter J.C."/>
            <person name="White O.R."/>
            <person name="Whitty B.R."/>
            <person name="Youngman P."/>
            <person name="Wolfe K.H."/>
            <person name="Goldman G.H."/>
            <person name="Wortman J.R."/>
            <person name="Jiang B."/>
            <person name="Denning D.W."/>
            <person name="Nierman W.C."/>
        </authorList>
    </citation>
    <scope>NUCLEOTIDE SEQUENCE [LARGE SCALE GENOMIC DNA]</scope>
    <source>
        <strain evidence="6">ATCC 1007 / CBS 513.65 / DSM 816 / NCTC 3887 / NRRL 1</strain>
    </source>
</reference>
<dbReference type="GeneID" id="4700984"/>
<proteinExistence type="predicted"/>
<dbReference type="VEuPathDB" id="FungiDB:ACLA_030980"/>
<dbReference type="Proteomes" id="UP000006701">
    <property type="component" value="Unassembled WGS sequence"/>
</dbReference>
<feature type="region of interest" description="Disordered" evidence="2">
    <location>
        <begin position="124"/>
        <end position="154"/>
    </location>
</feature>
<feature type="domain" description="Yeast cell wall synthesis Kre9/Knh1-like N-terminal" evidence="4">
    <location>
        <begin position="34"/>
        <end position="122"/>
    </location>
</feature>